<dbReference type="SMART" id="SM00796">
    <property type="entry name" value="AHS1"/>
    <property type="match status" value="1"/>
</dbReference>
<dbReference type="SUPFAM" id="SSF50891">
    <property type="entry name" value="Cyclophilin-like"/>
    <property type="match status" value="1"/>
</dbReference>
<dbReference type="PANTHER" id="PTHR34698">
    <property type="entry name" value="5-OXOPROLINASE SUBUNIT B"/>
    <property type="match status" value="1"/>
</dbReference>
<organism evidence="1 2">
    <name type="scientific">Clavibacter sepedonicus</name>
    <name type="common">Clavibacter michiganensis subsp. sepedonicus</name>
    <dbReference type="NCBI Taxonomy" id="31964"/>
    <lineage>
        <taxon>Bacteria</taxon>
        <taxon>Bacillati</taxon>
        <taxon>Actinomycetota</taxon>
        <taxon>Actinomycetes</taxon>
        <taxon>Micrococcales</taxon>
        <taxon>Microbacteriaceae</taxon>
        <taxon>Clavibacter</taxon>
    </lineage>
</organism>
<protein>
    <submittedName>
        <fullName evidence="1">Uncharacterized protein</fullName>
    </submittedName>
</protein>
<proteinExistence type="predicted"/>
<dbReference type="STRING" id="31964.CMS2566"/>
<dbReference type="InterPro" id="IPR029000">
    <property type="entry name" value="Cyclophilin-like_dom_sf"/>
</dbReference>
<dbReference type="InterPro" id="IPR003833">
    <property type="entry name" value="CT_C_D"/>
</dbReference>
<dbReference type="HOGENOM" id="CLU_020207_0_1_11"/>
<dbReference type="PANTHER" id="PTHR34698:SF2">
    <property type="entry name" value="5-OXOPROLINASE SUBUNIT B"/>
    <property type="match status" value="1"/>
</dbReference>
<dbReference type="eggNOG" id="COG2049">
    <property type="taxonomic scope" value="Bacteria"/>
</dbReference>
<dbReference type="InterPro" id="IPR010016">
    <property type="entry name" value="PxpB"/>
</dbReference>
<keyword evidence="2" id="KW-1185">Reference proteome</keyword>
<accession>B0RI76</accession>
<dbReference type="SUPFAM" id="SSF160467">
    <property type="entry name" value="PH0987 N-terminal domain-like"/>
    <property type="match status" value="1"/>
</dbReference>
<dbReference type="RefSeq" id="WP_012299832.1">
    <property type="nucleotide sequence ID" value="NC_010407.1"/>
</dbReference>
<dbReference type="Gene3D" id="2.40.100.10">
    <property type="entry name" value="Cyclophilin-like"/>
    <property type="match status" value="1"/>
</dbReference>
<sequence length="209" mass="21968">MTLRLLPCGDAAVMLDLDSLDEVLRLQPVLDATRPRGVVDIVPGARSILVTVDPHVLPLAAARSWALAAEPARPADEAGSRGDAPVEIDVVYDGEDLADVAALLGIGVREVVERHTSGTWTVAFGGFAPGFGYLAGVPGLEVPRRTSPRPRVPAGAVALAGEFSGIYPRVSPGGWQLIGTTRAVLWDPEREPAALLQPGSAVRFREVDA</sequence>
<name>B0RI76_CLASE</name>
<dbReference type="EMBL" id="AM849034">
    <property type="protein sequence ID" value="CAQ02647.1"/>
    <property type="molecule type" value="Genomic_DNA"/>
</dbReference>
<dbReference type="GeneID" id="29471435"/>
<dbReference type="Proteomes" id="UP000001318">
    <property type="component" value="Chromosome"/>
</dbReference>
<dbReference type="KEGG" id="cms:CMS2566"/>
<dbReference type="AlphaFoldDB" id="B0RI76"/>
<dbReference type="Gene3D" id="3.30.1360.40">
    <property type="match status" value="1"/>
</dbReference>
<evidence type="ECO:0000313" key="1">
    <source>
        <dbReference type="EMBL" id="CAQ02647.1"/>
    </source>
</evidence>
<dbReference type="Pfam" id="PF02682">
    <property type="entry name" value="CT_C_D"/>
    <property type="match status" value="1"/>
</dbReference>
<reference evidence="1 2" key="1">
    <citation type="journal article" date="2008" name="J. Bacteriol.">
        <title>Genome of the actinomycete plant pathogen Clavibacter michiganensis subsp. sepedonicus suggests recent niche adaptation.</title>
        <authorList>
            <person name="Bentley S.D."/>
            <person name="Corton C."/>
            <person name="Brown S.E."/>
            <person name="Barron A."/>
            <person name="Clark L."/>
            <person name="Doggett J."/>
            <person name="Harris B."/>
            <person name="Ormond D."/>
            <person name="Quail M.A."/>
            <person name="May G."/>
            <person name="Francis D."/>
            <person name="Knudson D."/>
            <person name="Parkhill J."/>
            <person name="Ishimaru C.A."/>
        </authorList>
    </citation>
    <scope>NUCLEOTIDE SEQUENCE [LARGE SCALE GENOMIC DNA]</scope>
    <source>
        <strain evidence="2">ATCC 33113 / DSM 20744 / JCM 9667 / LMG 2889 / ICMP 2535 / C-1</strain>
    </source>
</reference>
<evidence type="ECO:0000313" key="2">
    <source>
        <dbReference type="Proteomes" id="UP000001318"/>
    </source>
</evidence>
<gene>
    <name evidence="1" type="ordered locus">CMS2566</name>
</gene>
<dbReference type="OrthoDB" id="9768696at2"/>